<evidence type="ECO:0000256" key="1">
    <source>
        <dbReference type="ARBA" id="ARBA00022723"/>
    </source>
</evidence>
<dbReference type="GO" id="GO:0046872">
    <property type="term" value="F:metal ion binding"/>
    <property type="evidence" value="ECO:0007669"/>
    <property type="project" value="UniProtKB-KW"/>
</dbReference>
<dbReference type="SUPFAM" id="SSF55718">
    <property type="entry name" value="SCP-like"/>
    <property type="match status" value="1"/>
</dbReference>
<dbReference type="PANTHER" id="PTHR43223:SF2">
    <property type="entry name" value="METALLO-BETA-LACTAMASE DOMAIN-CONTAINING PROTEIN"/>
    <property type="match status" value="1"/>
</dbReference>
<dbReference type="InterPro" id="IPR038536">
    <property type="entry name" value="Alkyl/aryl-sulf_dimr_sf"/>
</dbReference>
<dbReference type="Gene3D" id="1.25.40.880">
    <property type="entry name" value="Alkyl sulfatase, dimerisation domain"/>
    <property type="match status" value="1"/>
</dbReference>
<keyword evidence="2" id="KW-0378">Hydrolase</keyword>
<evidence type="ECO:0000256" key="3">
    <source>
        <dbReference type="ARBA" id="ARBA00022833"/>
    </source>
</evidence>
<accession>N8SD48</accession>
<evidence type="ECO:0008006" key="8">
    <source>
        <dbReference type="Google" id="ProtNLM"/>
    </source>
</evidence>
<dbReference type="SUPFAM" id="SSF56281">
    <property type="entry name" value="Metallo-hydrolase/oxidoreductase"/>
    <property type="match status" value="1"/>
</dbReference>
<dbReference type="RefSeq" id="WP_004706789.1">
    <property type="nucleotide sequence ID" value="NZ_KB851209.1"/>
</dbReference>
<organism evidence="6 7">
    <name type="scientific">Acinetobacter seifertii</name>
    <dbReference type="NCBI Taxonomy" id="1530123"/>
    <lineage>
        <taxon>Bacteria</taxon>
        <taxon>Pseudomonadati</taxon>
        <taxon>Pseudomonadota</taxon>
        <taxon>Gammaproteobacteria</taxon>
        <taxon>Moraxellales</taxon>
        <taxon>Moraxellaceae</taxon>
        <taxon>Acinetobacter</taxon>
        <taxon>Acinetobacter calcoaceticus/baumannii complex</taxon>
    </lineage>
</organism>
<dbReference type="AlphaFoldDB" id="N8SD48"/>
<evidence type="ECO:0000256" key="2">
    <source>
        <dbReference type="ARBA" id="ARBA00022801"/>
    </source>
</evidence>
<reference evidence="7" key="1">
    <citation type="submission" date="2013-02" db="EMBL/GenBank/DDBJ databases">
        <title>The Genome Sequence of Acinetobacter sp. NIPH 973.</title>
        <authorList>
            <consortium name="The Broad Institute Genome Sequencing Platform"/>
            <consortium name="The Broad Institute Genome Sequencing Center for Infectious Disease"/>
            <person name="Cerqueira G."/>
            <person name="Feldgarden M."/>
            <person name="Courvalin P."/>
            <person name="Perichon B."/>
            <person name="Grillot-Courvalin C."/>
            <person name="Clermont D."/>
            <person name="Rocha E."/>
            <person name="Yoon E.-J."/>
            <person name="Nemec A."/>
            <person name="Walker B."/>
            <person name="Young S.K."/>
            <person name="Zeng Q."/>
            <person name="Gargeya S."/>
            <person name="Fitzgerald M."/>
            <person name="Haas B."/>
            <person name="Abouelleil A."/>
            <person name="Alvarado L."/>
            <person name="Arachchi H.M."/>
            <person name="Berlin A.M."/>
            <person name="Chapman S.B."/>
            <person name="Dewar J."/>
            <person name="Goldberg J."/>
            <person name="Griggs A."/>
            <person name="Gujja S."/>
            <person name="Hansen M."/>
            <person name="Howarth C."/>
            <person name="Imamovic A."/>
            <person name="Larimer J."/>
            <person name="McCowan C."/>
            <person name="Murphy C."/>
            <person name="Neiman D."/>
            <person name="Pearson M."/>
            <person name="Priest M."/>
            <person name="Roberts A."/>
            <person name="Saif S."/>
            <person name="Shea T."/>
            <person name="Sisk P."/>
            <person name="Sykes S."/>
            <person name="Wortman J."/>
            <person name="Nusbaum C."/>
            <person name="Birren B."/>
        </authorList>
    </citation>
    <scope>NUCLEOTIDE SEQUENCE [LARGE SCALE GENOMIC DNA]</scope>
    <source>
        <strain evidence="7">NIPH 973</strain>
    </source>
</reference>
<dbReference type="Proteomes" id="UP000013065">
    <property type="component" value="Unassembled WGS sequence"/>
</dbReference>
<keyword evidence="3" id="KW-0862">Zinc</keyword>
<dbReference type="Pfam" id="PF14863">
    <property type="entry name" value="Alkyl_sulf_dimr"/>
    <property type="match status" value="1"/>
</dbReference>
<keyword evidence="1" id="KW-0479">Metal-binding</keyword>
<gene>
    <name evidence="6" type="ORF">F985_00999</name>
</gene>
<dbReference type="InterPro" id="IPR029228">
    <property type="entry name" value="Alkyl_sulf_dimr"/>
</dbReference>
<feature type="domain" description="Alkyl sulfatase dimerisation" evidence="4">
    <location>
        <begin position="1"/>
        <end position="78"/>
    </location>
</feature>
<dbReference type="Pfam" id="PF14864">
    <property type="entry name" value="Alkyl_sulf_C"/>
    <property type="match status" value="1"/>
</dbReference>
<dbReference type="InterPro" id="IPR036866">
    <property type="entry name" value="RibonucZ/Hydroxyglut_hydro"/>
</dbReference>
<dbReference type="HOGENOM" id="CLU_1279990_0_0_6"/>
<protein>
    <recommendedName>
        <fullName evidence="8">Alkyl/aryl-sulfatase</fullName>
    </recommendedName>
</protein>
<sequence length="215" mass="24334">KYIELAGGENNALKNARDAYAQADYRWAAEILKHIVLNNPQNQQAKDLLANTYRQLGYAAEASTWRNFFLVGAQELQNNVPLQNTSDPSDLLIHTPTERFLEAMATNLDVENLKNENQCINLVLSDTQENFSLWVENSIMQFKRHDDSKDLASDCPTLTVTKPLYLKMITGQIKGVKVLLSNESKVKGNPLEIGKFFAMFKRPDSTFPIVTRPND</sequence>
<dbReference type="EMBL" id="APOO01000012">
    <property type="protein sequence ID" value="ENU44327.1"/>
    <property type="molecule type" value="Genomic_DNA"/>
</dbReference>
<evidence type="ECO:0000313" key="6">
    <source>
        <dbReference type="EMBL" id="ENU44327.1"/>
    </source>
</evidence>
<dbReference type="InterPro" id="IPR052195">
    <property type="entry name" value="Bact_Alkyl/Aryl-Sulfatase"/>
</dbReference>
<dbReference type="InterPro" id="IPR036527">
    <property type="entry name" value="SCP2_sterol-bd_dom_sf"/>
</dbReference>
<dbReference type="PANTHER" id="PTHR43223">
    <property type="entry name" value="ALKYL/ARYL-SULFATASE"/>
    <property type="match status" value="1"/>
</dbReference>
<dbReference type="Gene3D" id="3.30.1050.10">
    <property type="entry name" value="SCP2 sterol-binding domain"/>
    <property type="match status" value="1"/>
</dbReference>
<proteinExistence type="predicted"/>
<dbReference type="PATRIC" id="fig|520709.3.peg.977"/>
<evidence type="ECO:0000313" key="7">
    <source>
        <dbReference type="Proteomes" id="UP000013065"/>
    </source>
</evidence>
<name>N8SD48_9GAMM</name>
<evidence type="ECO:0000259" key="4">
    <source>
        <dbReference type="Pfam" id="PF14863"/>
    </source>
</evidence>
<feature type="non-terminal residue" evidence="6">
    <location>
        <position position="1"/>
    </location>
</feature>
<comment type="caution">
    <text evidence="6">The sequence shown here is derived from an EMBL/GenBank/DDBJ whole genome shotgun (WGS) entry which is preliminary data.</text>
</comment>
<dbReference type="InterPro" id="IPR029229">
    <property type="entry name" value="Alkyl_sulf_C"/>
</dbReference>
<reference evidence="6 7" key="2">
    <citation type="journal article" date="2015" name="Int. J. Syst. Evol. Microbiol.">
        <title>Acinetobacter seifertii sp. nov., a member of the Acinetobacter calcoaceticus-Acinetobacter baumannii complex isolated from human clinical specimens.</title>
        <authorList>
            <person name="Nemec A."/>
            <person name="Krizova L."/>
            <person name="Maixnerova M."/>
            <person name="Sedo O."/>
            <person name="Brisse S."/>
            <person name="Higgins P.G."/>
        </authorList>
    </citation>
    <scope>NUCLEOTIDE SEQUENCE [LARGE SCALE GENOMIC DNA]</scope>
    <source>
        <strain evidence="6 7">NIPH 973</strain>
    </source>
</reference>
<dbReference type="GO" id="GO:0016787">
    <property type="term" value="F:hydrolase activity"/>
    <property type="evidence" value="ECO:0007669"/>
    <property type="project" value="UniProtKB-KW"/>
</dbReference>
<dbReference type="GO" id="GO:0046983">
    <property type="term" value="F:protein dimerization activity"/>
    <property type="evidence" value="ECO:0007669"/>
    <property type="project" value="InterPro"/>
</dbReference>
<evidence type="ECO:0000259" key="5">
    <source>
        <dbReference type="Pfam" id="PF14864"/>
    </source>
</evidence>
<feature type="domain" description="Alkyl sulfatase C-terminal" evidence="5">
    <location>
        <begin position="88"/>
        <end position="211"/>
    </location>
</feature>